<dbReference type="PANTHER" id="PTHR42815">
    <property type="entry name" value="FAD-BINDING, PUTATIVE (AFU_ORTHOLOGUE AFUA_6G07600)-RELATED"/>
    <property type="match status" value="1"/>
</dbReference>
<feature type="domain" description="Pyridoxamine 5'-phosphate oxidase N-terminal" evidence="1">
    <location>
        <begin position="40"/>
        <end position="145"/>
    </location>
</feature>
<keyword evidence="3" id="KW-1185">Reference proteome</keyword>
<sequence length="196" mass="22295">MEYISDIAFSDAVKKVQETQGSRTAYARMETAGGWRSEVDTELSDFLSNQDSFYLATANAKGQPYVQHRGGPPGFLKPIGNNQLAFADFSGNRQYISVGNLSENNQAFIFLMDYARQTRIKIWGTAQVVTKDPSLLQKLVDPEYHAIPERIMVFTVKAWDVNCRQHIKQRYTAEQVKQITQPLKDRIAELEAQLEK</sequence>
<dbReference type="Pfam" id="PF01243">
    <property type="entry name" value="PNPOx_N"/>
    <property type="match status" value="1"/>
</dbReference>
<dbReference type="InterPro" id="IPR012349">
    <property type="entry name" value="Split_barrel_FMN-bd"/>
</dbReference>
<dbReference type="OrthoDB" id="9796486at2"/>
<dbReference type="AlphaFoldDB" id="A0A2A4G224"/>
<protein>
    <submittedName>
        <fullName evidence="2">Pyridoxamine 5'-phosphate oxidase</fullName>
    </submittedName>
</protein>
<dbReference type="InterPro" id="IPR011576">
    <property type="entry name" value="Pyridox_Oxase_N"/>
</dbReference>
<dbReference type="PANTHER" id="PTHR42815:SF2">
    <property type="entry name" value="FAD-BINDING, PUTATIVE (AFU_ORTHOLOGUE AFUA_6G07600)-RELATED"/>
    <property type="match status" value="1"/>
</dbReference>
<dbReference type="Proteomes" id="UP000219559">
    <property type="component" value="Unassembled WGS sequence"/>
</dbReference>
<evidence type="ECO:0000313" key="3">
    <source>
        <dbReference type="Proteomes" id="UP000219559"/>
    </source>
</evidence>
<evidence type="ECO:0000313" key="2">
    <source>
        <dbReference type="EMBL" id="PCE62727.1"/>
    </source>
</evidence>
<dbReference type="RefSeq" id="WP_097440836.1">
    <property type="nucleotide sequence ID" value="NZ_KZ300477.1"/>
</dbReference>
<comment type="caution">
    <text evidence="2">The sequence shown here is derived from an EMBL/GenBank/DDBJ whole genome shotgun (WGS) entry which is preliminary data.</text>
</comment>
<organism evidence="2 3">
    <name type="scientific">Sediminicola luteus</name>
    <dbReference type="NCBI Taxonomy" id="319238"/>
    <lineage>
        <taxon>Bacteria</taxon>
        <taxon>Pseudomonadati</taxon>
        <taxon>Bacteroidota</taxon>
        <taxon>Flavobacteriia</taxon>
        <taxon>Flavobacteriales</taxon>
        <taxon>Flavobacteriaceae</taxon>
        <taxon>Sediminicola</taxon>
    </lineage>
</organism>
<accession>A0A2A4G224</accession>
<dbReference type="Gene3D" id="2.30.110.10">
    <property type="entry name" value="Electron Transport, Fmn-binding Protein, Chain A"/>
    <property type="match status" value="1"/>
</dbReference>
<dbReference type="EMBL" id="NBWU01000007">
    <property type="protein sequence ID" value="PCE62727.1"/>
    <property type="molecule type" value="Genomic_DNA"/>
</dbReference>
<evidence type="ECO:0000259" key="1">
    <source>
        <dbReference type="Pfam" id="PF01243"/>
    </source>
</evidence>
<gene>
    <name evidence="2" type="ORF">B7P33_15660</name>
</gene>
<name>A0A2A4G224_9FLAO</name>
<proteinExistence type="predicted"/>
<reference evidence="2 3" key="1">
    <citation type="submission" date="2017-04" db="EMBL/GenBank/DDBJ databases">
        <title>A new member of the family Flavobacteriaceae isolated from ascidians.</title>
        <authorList>
            <person name="Chen L."/>
        </authorList>
    </citation>
    <scope>NUCLEOTIDE SEQUENCE [LARGE SCALE GENOMIC DNA]</scope>
    <source>
        <strain evidence="2 3">HQA918</strain>
    </source>
</reference>
<dbReference type="SUPFAM" id="SSF50475">
    <property type="entry name" value="FMN-binding split barrel"/>
    <property type="match status" value="1"/>
</dbReference>